<feature type="compositionally biased region" description="Low complexity" evidence="18">
    <location>
        <begin position="1056"/>
        <end position="1066"/>
    </location>
</feature>
<evidence type="ECO:0000256" key="6">
    <source>
        <dbReference type="ARBA" id="ARBA00022574"/>
    </source>
</evidence>
<evidence type="ECO:0000256" key="14">
    <source>
        <dbReference type="ARBA" id="ARBA00039468"/>
    </source>
</evidence>
<evidence type="ECO:0000256" key="13">
    <source>
        <dbReference type="ARBA" id="ARBA00025471"/>
    </source>
</evidence>
<dbReference type="GO" id="GO:0030127">
    <property type="term" value="C:COPII vesicle coat"/>
    <property type="evidence" value="ECO:0007669"/>
    <property type="project" value="TreeGrafter"/>
</dbReference>
<keyword evidence="6 17" id="KW-0853">WD repeat</keyword>
<dbReference type="Proteomes" id="UP001347796">
    <property type="component" value="Unassembled WGS sequence"/>
</dbReference>
<gene>
    <name evidence="20" type="ORF">SNE40_019698</name>
</gene>
<comment type="caution">
    <text evidence="20">The sequence shown here is derived from an EMBL/GenBank/DDBJ whole genome shotgun (WGS) entry which is preliminary data.</text>
</comment>
<dbReference type="GO" id="GO:0090110">
    <property type="term" value="P:COPII-coated vesicle cargo loading"/>
    <property type="evidence" value="ECO:0007669"/>
    <property type="project" value="TreeGrafter"/>
</dbReference>
<sequence length="1190" mass="131700">MRIKEIDRTANVAWSPVDQYPIYLATGTAAQQLDATFSTSSSLECYSLNLAEATLDMPLVCSKQSDFRFHEVLWGSFGIGTSDYPAGVIVTGADNGDIQVFNADALINHREKSLIYTQSRHTGAVRALDLNPFQSNLLASGGGESEIYIWDLNKPENPMTPGQKSQPLEDVACVAWNRQVQHILGSTLTARCVVWDLRKNEPIIKVSDSMSRIKCKQLAWHPEVATQLMLSSEDDHTPVIQLWDLRYATSPLKVLENHKRGVLSMAWCPQDPDLLLSCGKDNRILCWNPNSNVQGGEVVYEIPTSNQWCFDVQWCPRNPSLISGATFDGHITIYSLMGGGHPIQPSNKVAESFNTVEPFAQAPVPVPQEQDKVMPLQKPPKWLRKPVGASFAFGGKLVSFSHTKPQNPQQPVPKQVFISQVVTETEIINRSSQLEQATNNNQFMEFCAMKASNSANRMEESIWNFLKVNFEKEPRKEFLQLLGYDENDLAAKVNNHTAAEAERNKGVDASELAQKMSQLGSNDLLGVNLPSSGQASPSVGSKTPNDSRDELSDGSAAFDEIATAQTHPGLKTPLVIPKDNDADGLMTQALLTGNFEAAVDMCLSENKMAEAIILAIAGGQELLSRTQKIYFKQNKSNLGRLISSIVTNDWTHVVETCDLDNWKEALAVILTYSKPEEFSPLCDALAARLESENNGKLSLYASLCYICSGNIERLVENWIRNTENNNEPLALQDLVEKVMILRRAVAVTRGNVPEIASGPLAERLNQYAGILAAQGNLYTALGYLKNASEPSLAILLDRLYQAISQPIPGMAQPQFPFQKINLLPAGARQPQQQQPQQPQQQQRGIQQRQPQRHSHQAQASSGFQTTTTPSSSYYNPVTYQQQYPSMNGPANTQPTYTPYQPAVSAAPVPNKGPLSHKYPTPIQPTSNYGMDTYSQSNYMQPQYQPTAPYSQSPNYYDYNAPTSVNNQPSSVYDPMATPGGPYNPPPPPNMSGPVAPSYQDVKAENAWNDPPLVKEKKQQTPKYDGQTPTSYYGGVSQQNTDQGPPGAPNYSNLYNPQEHQVQQPAPVQEPPKPVVKAPIPQEHQVLEDVFGKLVSNCLQAASNAQMKRKLEDVSRKLEILYDKLRNCTLSQNVLMGLHQIIQYIQQYDYNTSLAVYTQMISQGNFSEISAFMPGIKVLLQTATQLQVYIQ</sequence>
<feature type="compositionally biased region" description="Polar residues" evidence="18">
    <location>
        <begin position="923"/>
        <end position="970"/>
    </location>
</feature>
<name>A0AAN8J6X1_PATCE</name>
<evidence type="ECO:0000256" key="7">
    <source>
        <dbReference type="ARBA" id="ARBA00022737"/>
    </source>
</evidence>
<evidence type="ECO:0000256" key="15">
    <source>
        <dbReference type="ARBA" id="ARBA00041470"/>
    </source>
</evidence>
<feature type="region of interest" description="Disordered" evidence="18">
    <location>
        <begin position="827"/>
        <end position="1073"/>
    </location>
</feature>
<evidence type="ECO:0000313" key="21">
    <source>
        <dbReference type="Proteomes" id="UP001347796"/>
    </source>
</evidence>
<evidence type="ECO:0000256" key="4">
    <source>
        <dbReference type="ARBA" id="ARBA00022448"/>
    </source>
</evidence>
<evidence type="ECO:0000256" key="18">
    <source>
        <dbReference type="SAM" id="MobiDB-lite"/>
    </source>
</evidence>
<comment type="subcellular location">
    <subcellularLocation>
        <location evidence="1">Cytoplasmic vesicle membrane</location>
        <topology evidence="1">Peripheral membrane protein</topology>
        <orientation evidence="1">Cytoplasmic side</orientation>
    </subcellularLocation>
    <subcellularLocation>
        <location evidence="2">Endoplasmic reticulum membrane</location>
        <topology evidence="2">Peripheral membrane protein</topology>
    </subcellularLocation>
</comment>
<organism evidence="20 21">
    <name type="scientific">Patella caerulea</name>
    <name type="common">Rayed Mediterranean limpet</name>
    <dbReference type="NCBI Taxonomy" id="87958"/>
    <lineage>
        <taxon>Eukaryota</taxon>
        <taxon>Metazoa</taxon>
        <taxon>Spiralia</taxon>
        <taxon>Lophotrochozoa</taxon>
        <taxon>Mollusca</taxon>
        <taxon>Gastropoda</taxon>
        <taxon>Patellogastropoda</taxon>
        <taxon>Patelloidea</taxon>
        <taxon>Patellidae</taxon>
        <taxon>Patella</taxon>
    </lineage>
</organism>
<accession>A0AAN8J6X1</accession>
<dbReference type="Gene3D" id="2.130.10.10">
    <property type="entry name" value="YVTN repeat-like/Quinoprotein amine dehydrogenase"/>
    <property type="match status" value="1"/>
</dbReference>
<dbReference type="EMBL" id="JAZGQO010000014">
    <property type="protein sequence ID" value="KAK6171526.1"/>
    <property type="molecule type" value="Genomic_DNA"/>
</dbReference>
<evidence type="ECO:0000256" key="5">
    <source>
        <dbReference type="ARBA" id="ARBA00022490"/>
    </source>
</evidence>
<dbReference type="GO" id="GO:0005789">
    <property type="term" value="C:endoplasmic reticulum membrane"/>
    <property type="evidence" value="ECO:0007669"/>
    <property type="project" value="UniProtKB-SubCell"/>
</dbReference>
<evidence type="ECO:0000256" key="12">
    <source>
        <dbReference type="ARBA" id="ARBA00023329"/>
    </source>
</evidence>
<keyword evidence="21" id="KW-1185">Reference proteome</keyword>
<evidence type="ECO:0000256" key="17">
    <source>
        <dbReference type="PROSITE-ProRule" id="PRU00221"/>
    </source>
</evidence>
<feature type="compositionally biased region" description="Low complexity" evidence="18">
    <location>
        <begin position="865"/>
        <end position="879"/>
    </location>
</feature>
<dbReference type="PROSITE" id="PS50082">
    <property type="entry name" value="WD_REPEATS_2"/>
    <property type="match status" value="2"/>
</dbReference>
<keyword evidence="10" id="KW-0653">Protein transport</keyword>
<dbReference type="FunFam" id="2.130.10.10:FF:000009">
    <property type="entry name" value="Protein transport protein Sec31A isoform A"/>
    <property type="match status" value="1"/>
</dbReference>
<evidence type="ECO:0000256" key="8">
    <source>
        <dbReference type="ARBA" id="ARBA00022824"/>
    </source>
</evidence>
<evidence type="ECO:0000256" key="3">
    <source>
        <dbReference type="ARBA" id="ARBA00009358"/>
    </source>
</evidence>
<feature type="compositionally biased region" description="Polar residues" evidence="18">
    <location>
        <begin position="880"/>
        <end position="898"/>
    </location>
</feature>
<feature type="domain" description="SRA1/Sec31" evidence="19">
    <location>
        <begin position="1064"/>
        <end position="1185"/>
    </location>
</feature>
<feature type="compositionally biased region" description="Polar residues" evidence="18">
    <location>
        <begin position="529"/>
        <end position="544"/>
    </location>
</feature>
<dbReference type="InterPro" id="IPR001680">
    <property type="entry name" value="WD40_rpt"/>
</dbReference>
<dbReference type="InterPro" id="IPR015943">
    <property type="entry name" value="WD40/YVTN_repeat-like_dom_sf"/>
</dbReference>
<dbReference type="Gene3D" id="1.25.40.1030">
    <property type="match status" value="1"/>
</dbReference>
<evidence type="ECO:0000256" key="1">
    <source>
        <dbReference type="ARBA" id="ARBA00004180"/>
    </source>
</evidence>
<keyword evidence="12" id="KW-0968">Cytoplasmic vesicle</keyword>
<dbReference type="InterPro" id="IPR036322">
    <property type="entry name" value="WD40_repeat_dom_sf"/>
</dbReference>
<evidence type="ECO:0000256" key="11">
    <source>
        <dbReference type="ARBA" id="ARBA00023136"/>
    </source>
</evidence>
<dbReference type="InterPro" id="IPR040251">
    <property type="entry name" value="SEC31-like"/>
</dbReference>
<dbReference type="GO" id="GO:0007029">
    <property type="term" value="P:endoplasmic reticulum organization"/>
    <property type="evidence" value="ECO:0007669"/>
    <property type="project" value="TreeGrafter"/>
</dbReference>
<keyword evidence="7" id="KW-0677">Repeat</keyword>
<keyword evidence="5" id="KW-0963">Cytoplasm</keyword>
<keyword evidence="11" id="KW-0472">Membrane</keyword>
<dbReference type="GO" id="GO:0070971">
    <property type="term" value="C:endoplasmic reticulum exit site"/>
    <property type="evidence" value="ECO:0007669"/>
    <property type="project" value="TreeGrafter"/>
</dbReference>
<dbReference type="GO" id="GO:0015031">
    <property type="term" value="P:protein transport"/>
    <property type="evidence" value="ECO:0007669"/>
    <property type="project" value="UniProtKB-KW"/>
</dbReference>
<dbReference type="SUPFAM" id="SSF50978">
    <property type="entry name" value="WD40 repeat-like"/>
    <property type="match status" value="1"/>
</dbReference>
<protein>
    <recommendedName>
        <fullName evidence="14">Protein transport protein Sec31A</fullName>
    </recommendedName>
    <alternativeName>
        <fullName evidence="16">SEC31-like protein 1</fullName>
    </alternativeName>
    <alternativeName>
        <fullName evidence="15">SEC31-related protein A</fullName>
    </alternativeName>
</protein>
<dbReference type="FunFam" id="1.20.940.10:FF:000001">
    <property type="entry name" value="Protein transport protein Sec31A isoform A"/>
    <property type="match status" value="1"/>
</dbReference>
<dbReference type="GO" id="GO:0005198">
    <property type="term" value="F:structural molecule activity"/>
    <property type="evidence" value="ECO:0007669"/>
    <property type="project" value="TreeGrafter"/>
</dbReference>
<dbReference type="Gene3D" id="1.20.940.10">
    <property type="entry name" value="Functional domain of the splicing factor Prp18"/>
    <property type="match status" value="1"/>
</dbReference>
<proteinExistence type="inferred from homology"/>
<feature type="compositionally biased region" description="Low complexity" evidence="18">
    <location>
        <begin position="828"/>
        <end position="849"/>
    </location>
</feature>
<feature type="region of interest" description="Disordered" evidence="18">
    <location>
        <begin position="523"/>
        <end position="552"/>
    </location>
</feature>
<dbReference type="PANTHER" id="PTHR13923">
    <property type="entry name" value="SEC31-RELATED PROTEIN"/>
    <property type="match status" value="1"/>
</dbReference>
<evidence type="ECO:0000256" key="16">
    <source>
        <dbReference type="ARBA" id="ARBA00043112"/>
    </source>
</evidence>
<feature type="repeat" description="WD" evidence="17">
    <location>
        <begin position="255"/>
        <end position="288"/>
    </location>
</feature>
<comment type="function">
    <text evidence="13">Component of the coat protein complex II (COPII) which promotes the formation of transport vesicles from the endoplasmic reticulum (ER). The coat has two main functions, the physical deformation of the endoplasmic reticulum membrane into vesicles and the selection of cargo molecules.</text>
</comment>
<dbReference type="PROSITE" id="PS50294">
    <property type="entry name" value="WD_REPEATS_REGION"/>
    <property type="match status" value="1"/>
</dbReference>
<evidence type="ECO:0000256" key="2">
    <source>
        <dbReference type="ARBA" id="ARBA00004406"/>
    </source>
</evidence>
<dbReference type="Pfam" id="PF00400">
    <property type="entry name" value="WD40"/>
    <property type="match status" value="2"/>
</dbReference>
<dbReference type="FunFam" id="1.25.40.1030:FF:000011">
    <property type="entry name" value="SEC31 homolog B, COPII coat complex component"/>
    <property type="match status" value="1"/>
</dbReference>
<dbReference type="Pfam" id="PF07304">
    <property type="entry name" value="SRA1"/>
    <property type="match status" value="1"/>
</dbReference>
<feature type="compositionally biased region" description="Pro residues" evidence="18">
    <location>
        <begin position="981"/>
        <end position="990"/>
    </location>
</feature>
<evidence type="ECO:0000256" key="10">
    <source>
        <dbReference type="ARBA" id="ARBA00022927"/>
    </source>
</evidence>
<evidence type="ECO:0000259" key="19">
    <source>
        <dbReference type="Pfam" id="PF07304"/>
    </source>
</evidence>
<feature type="repeat" description="WD" evidence="17">
    <location>
        <begin position="118"/>
        <end position="160"/>
    </location>
</feature>
<keyword evidence="8" id="KW-0256">Endoplasmic reticulum</keyword>
<evidence type="ECO:0000256" key="9">
    <source>
        <dbReference type="ARBA" id="ARBA00022892"/>
    </source>
</evidence>
<comment type="similarity">
    <text evidence="3">Belongs to the WD repeat SEC31 family.</text>
</comment>
<keyword evidence="9" id="KW-0931">ER-Golgi transport</keyword>
<reference evidence="20 21" key="1">
    <citation type="submission" date="2024-01" db="EMBL/GenBank/DDBJ databases">
        <title>The genome of the rayed Mediterranean limpet Patella caerulea (Linnaeus, 1758).</title>
        <authorList>
            <person name="Anh-Thu Weber A."/>
            <person name="Halstead-Nussloch G."/>
        </authorList>
    </citation>
    <scope>NUCLEOTIDE SEQUENCE [LARGE SCALE GENOMIC DNA]</scope>
    <source>
        <strain evidence="20">AATW-2023a</strain>
        <tissue evidence="20">Whole specimen</tissue>
    </source>
</reference>
<dbReference type="SMART" id="SM00320">
    <property type="entry name" value="WD40"/>
    <property type="match status" value="5"/>
</dbReference>
<dbReference type="PANTHER" id="PTHR13923:SF11">
    <property type="entry name" value="SECRETORY 31, ISOFORM D"/>
    <property type="match status" value="1"/>
</dbReference>
<keyword evidence="4" id="KW-0813">Transport</keyword>
<evidence type="ECO:0000313" key="20">
    <source>
        <dbReference type="EMBL" id="KAK6171526.1"/>
    </source>
</evidence>
<feature type="compositionally biased region" description="Polar residues" evidence="18">
    <location>
        <begin position="1026"/>
        <end position="1042"/>
    </location>
</feature>
<dbReference type="AlphaFoldDB" id="A0AAN8J6X1"/>
<dbReference type="InterPro" id="IPR009917">
    <property type="entry name" value="SRA1/Sec31"/>
</dbReference>